<keyword evidence="3" id="KW-0969">Cilium</keyword>
<proteinExistence type="predicted"/>
<feature type="non-terminal residue" evidence="3">
    <location>
        <position position="1"/>
    </location>
</feature>
<feature type="region of interest" description="Disordered" evidence="1">
    <location>
        <begin position="1"/>
        <end position="27"/>
    </location>
</feature>
<accession>A0A3B0YGC9</accession>
<dbReference type="InterPro" id="IPR006665">
    <property type="entry name" value="OmpA-like"/>
</dbReference>
<dbReference type="PANTHER" id="PTHR30329:SF21">
    <property type="entry name" value="LIPOPROTEIN YIAD-RELATED"/>
    <property type="match status" value="1"/>
</dbReference>
<feature type="domain" description="OmpA-like" evidence="2">
    <location>
        <begin position="1"/>
        <end position="39"/>
    </location>
</feature>
<dbReference type="Gene3D" id="3.30.1330.60">
    <property type="entry name" value="OmpA-like domain"/>
    <property type="match status" value="1"/>
</dbReference>
<dbReference type="AlphaFoldDB" id="A0A3B0YGC9"/>
<reference evidence="3" key="1">
    <citation type="submission" date="2018-06" db="EMBL/GenBank/DDBJ databases">
        <authorList>
            <person name="Zhirakovskaya E."/>
        </authorList>
    </citation>
    <scope>NUCLEOTIDE SEQUENCE</scope>
</reference>
<evidence type="ECO:0000313" key="3">
    <source>
        <dbReference type="EMBL" id="VAW79968.1"/>
    </source>
</evidence>
<keyword evidence="3" id="KW-0282">Flagellum</keyword>
<evidence type="ECO:0000256" key="1">
    <source>
        <dbReference type="SAM" id="MobiDB-lite"/>
    </source>
</evidence>
<dbReference type="EMBL" id="UOFM01000336">
    <property type="protein sequence ID" value="VAW79968.1"/>
    <property type="molecule type" value="Genomic_DNA"/>
</dbReference>
<evidence type="ECO:0000259" key="2">
    <source>
        <dbReference type="PROSITE" id="PS51123"/>
    </source>
</evidence>
<gene>
    <name evidence="3" type="ORF">MNBD_GAMMA14-2030</name>
</gene>
<keyword evidence="3" id="KW-0966">Cell projection</keyword>
<dbReference type="PANTHER" id="PTHR30329">
    <property type="entry name" value="STATOR ELEMENT OF FLAGELLAR MOTOR COMPLEX"/>
    <property type="match status" value="1"/>
</dbReference>
<organism evidence="3">
    <name type="scientific">hydrothermal vent metagenome</name>
    <dbReference type="NCBI Taxonomy" id="652676"/>
    <lineage>
        <taxon>unclassified sequences</taxon>
        <taxon>metagenomes</taxon>
        <taxon>ecological metagenomes</taxon>
    </lineage>
</organism>
<dbReference type="InterPro" id="IPR036737">
    <property type="entry name" value="OmpA-like_sf"/>
</dbReference>
<dbReference type="PROSITE" id="PS51123">
    <property type="entry name" value="OMPA_2"/>
    <property type="match status" value="1"/>
</dbReference>
<sequence length="49" mass="5495">QPDRIRAVGYADTQPLASNDTPEGRNRNRRVTFVLELPKEAAAEKNNSK</sequence>
<name>A0A3B0YGC9_9ZZZZ</name>
<dbReference type="SUPFAM" id="SSF103088">
    <property type="entry name" value="OmpA-like"/>
    <property type="match status" value="1"/>
</dbReference>
<protein>
    <submittedName>
        <fullName evidence="3">Flagellar motor rotation protein MotB</fullName>
    </submittedName>
</protein>
<dbReference type="InterPro" id="IPR050330">
    <property type="entry name" value="Bact_OuterMem_StrucFunc"/>
</dbReference>